<keyword evidence="1" id="KW-0418">Kinase</keyword>
<reference evidence="1 2" key="1">
    <citation type="submission" date="2016-10" db="EMBL/GenBank/DDBJ databases">
        <authorList>
            <person name="de Groot N.N."/>
        </authorList>
    </citation>
    <scope>NUCLEOTIDE SEQUENCE [LARGE SCALE GENOMIC DNA]</scope>
    <source>
        <strain evidence="1 2">DSM 21668</strain>
    </source>
</reference>
<dbReference type="Pfam" id="PF13238">
    <property type="entry name" value="AAA_18"/>
    <property type="match status" value="1"/>
</dbReference>
<dbReference type="GO" id="GO:0016301">
    <property type="term" value="F:kinase activity"/>
    <property type="evidence" value="ECO:0007669"/>
    <property type="project" value="UniProtKB-KW"/>
</dbReference>
<dbReference type="STRING" id="563176.SAMN04488090_2727"/>
<proteinExistence type="predicted"/>
<keyword evidence="1" id="KW-0808">Transferase</keyword>
<organism evidence="1 2">
    <name type="scientific">Siphonobacter aquaeclarae</name>
    <dbReference type="NCBI Taxonomy" id="563176"/>
    <lineage>
        <taxon>Bacteria</taxon>
        <taxon>Pseudomonadati</taxon>
        <taxon>Bacteroidota</taxon>
        <taxon>Cytophagia</taxon>
        <taxon>Cytophagales</taxon>
        <taxon>Cytophagaceae</taxon>
        <taxon>Siphonobacter</taxon>
    </lineage>
</organism>
<dbReference type="PANTHER" id="PTHR37816">
    <property type="entry name" value="YALI0E33011P"/>
    <property type="match status" value="1"/>
</dbReference>
<accession>A0A1G9R4B0</accession>
<dbReference type="SUPFAM" id="SSF52540">
    <property type="entry name" value="P-loop containing nucleoside triphosphate hydrolases"/>
    <property type="match status" value="1"/>
</dbReference>
<dbReference type="InterPro" id="IPR052922">
    <property type="entry name" value="Cytidylate_Kinase-2"/>
</dbReference>
<dbReference type="AlphaFoldDB" id="A0A1G9R4B0"/>
<sequence>MLLHIIGASCSGTTTLGQHLSARLSRPFFDTDDFFWESTDPPFQIKRNPEVRNWLLTNALETHSDAIVSGSLLGWGEEWKPDAAVFLWIPADIRLERLKARELQRYGPEALTAPDRREAFEAFLTWAAQYDDPAFTGRSRRRQEEWLATLGCPVLKILGDTSVAERVERVTAWLTMLSGEPANTLP</sequence>
<evidence type="ECO:0000313" key="1">
    <source>
        <dbReference type="EMBL" id="SDM17961.1"/>
    </source>
</evidence>
<dbReference type="EMBL" id="FNGS01000005">
    <property type="protein sequence ID" value="SDM17961.1"/>
    <property type="molecule type" value="Genomic_DNA"/>
</dbReference>
<gene>
    <name evidence="1" type="ORF">SAMN04488090_2727</name>
</gene>
<dbReference type="InterPro" id="IPR027417">
    <property type="entry name" value="P-loop_NTPase"/>
</dbReference>
<protein>
    <submittedName>
        <fullName evidence="1">Adenylate kinase</fullName>
    </submittedName>
</protein>
<dbReference type="RefSeq" id="WP_245689929.1">
    <property type="nucleotide sequence ID" value="NZ_FNGS01000005.1"/>
</dbReference>
<evidence type="ECO:0000313" key="2">
    <source>
        <dbReference type="Proteomes" id="UP000198901"/>
    </source>
</evidence>
<dbReference type="PANTHER" id="PTHR37816:SF2">
    <property type="entry name" value="DNA TOPOLOGY MODULATION PROTEIN FLAR-RELATED PROTEIN"/>
    <property type="match status" value="1"/>
</dbReference>
<keyword evidence="2" id="KW-1185">Reference proteome</keyword>
<dbReference type="Gene3D" id="3.40.50.300">
    <property type="entry name" value="P-loop containing nucleotide triphosphate hydrolases"/>
    <property type="match status" value="1"/>
</dbReference>
<dbReference type="Proteomes" id="UP000198901">
    <property type="component" value="Unassembled WGS sequence"/>
</dbReference>
<name>A0A1G9R4B0_9BACT</name>
<dbReference type="NCBIfam" id="NF004861">
    <property type="entry name" value="PRK06217.1"/>
    <property type="match status" value="1"/>
</dbReference>